<proteinExistence type="predicted"/>
<dbReference type="KEGG" id="egu:105047082"/>
<sequence>METEAFPIRFYRGIRLYWRRRKYQRVDGTGTGKKAVKVTRFGSGRGGNRRFWRIRPIFRIRIKIPSPVRLLVRLRDAYVDAMLGLAGKGSALALPNGPEALWDKRIPKSRPVRLQAGSYFEQRLILEIYKSLVASGELTAISS</sequence>
<evidence type="ECO:0000313" key="2">
    <source>
        <dbReference type="RefSeq" id="XP_010924178.1"/>
    </source>
</evidence>
<accession>A0A6I9RC71</accession>
<dbReference type="RefSeq" id="XP_010924178.1">
    <property type="nucleotide sequence ID" value="XM_010925876.2"/>
</dbReference>
<dbReference type="GeneID" id="105047082"/>
<name>A0A6I9RC71_ELAGV</name>
<dbReference type="AlphaFoldDB" id="A0A6I9RC71"/>
<dbReference type="PANTHER" id="PTHR33702:SF30">
    <property type="entry name" value="OS05G0576600 PROTEIN"/>
    <property type="match status" value="1"/>
</dbReference>
<protein>
    <submittedName>
        <fullName evidence="2">Uncharacterized protein LOC105047082</fullName>
    </submittedName>
</protein>
<dbReference type="OrthoDB" id="764584at2759"/>
<dbReference type="InParanoid" id="A0A6I9RC71"/>
<gene>
    <name evidence="2" type="primary">LOC105047082</name>
</gene>
<keyword evidence="1" id="KW-1185">Reference proteome</keyword>
<dbReference type="PANTHER" id="PTHR33702">
    <property type="entry name" value="BNAA09G40010D PROTEIN"/>
    <property type="match status" value="1"/>
</dbReference>
<dbReference type="FunCoup" id="A0A6I9RC71">
    <property type="interactions" value="77"/>
</dbReference>
<dbReference type="Proteomes" id="UP000504607">
    <property type="component" value="Chromosome 6"/>
</dbReference>
<reference evidence="2" key="1">
    <citation type="submission" date="2025-08" db="UniProtKB">
        <authorList>
            <consortium name="RefSeq"/>
        </authorList>
    </citation>
    <scope>IDENTIFICATION</scope>
</reference>
<evidence type="ECO:0000313" key="1">
    <source>
        <dbReference type="Proteomes" id="UP000504607"/>
    </source>
</evidence>
<organism evidence="1 2">
    <name type="scientific">Elaeis guineensis var. tenera</name>
    <name type="common">Oil palm</name>
    <dbReference type="NCBI Taxonomy" id="51953"/>
    <lineage>
        <taxon>Eukaryota</taxon>
        <taxon>Viridiplantae</taxon>
        <taxon>Streptophyta</taxon>
        <taxon>Embryophyta</taxon>
        <taxon>Tracheophyta</taxon>
        <taxon>Spermatophyta</taxon>
        <taxon>Magnoliopsida</taxon>
        <taxon>Liliopsida</taxon>
        <taxon>Arecaceae</taxon>
        <taxon>Arecoideae</taxon>
        <taxon>Cocoseae</taxon>
        <taxon>Elaeidinae</taxon>
        <taxon>Elaeis</taxon>
    </lineage>
</organism>